<dbReference type="EMBL" id="DS028135">
    <property type="protein sequence ID" value="EEY56999.1"/>
    <property type="molecule type" value="Genomic_DNA"/>
</dbReference>
<proteinExistence type="predicted"/>
<dbReference type="Proteomes" id="UP000006643">
    <property type="component" value="Unassembled WGS sequence"/>
</dbReference>
<dbReference type="AlphaFoldDB" id="D0NFL0"/>
<reference evidence="3" key="1">
    <citation type="journal article" date="2009" name="Nature">
        <title>Genome sequence and analysis of the Irish potato famine pathogen Phytophthora infestans.</title>
        <authorList>
            <consortium name="The Broad Institute Genome Sequencing Platform"/>
            <person name="Haas B.J."/>
            <person name="Kamoun S."/>
            <person name="Zody M.C."/>
            <person name="Jiang R.H."/>
            <person name="Handsaker R.E."/>
            <person name="Cano L.M."/>
            <person name="Grabherr M."/>
            <person name="Kodira C.D."/>
            <person name="Raffaele S."/>
            <person name="Torto-Alalibo T."/>
            <person name="Bozkurt T.O."/>
            <person name="Ah-Fong A.M."/>
            <person name="Alvarado L."/>
            <person name="Anderson V.L."/>
            <person name="Armstrong M.R."/>
            <person name="Avrova A."/>
            <person name="Baxter L."/>
            <person name="Beynon J."/>
            <person name="Boevink P.C."/>
            <person name="Bollmann S.R."/>
            <person name="Bos J.I."/>
            <person name="Bulone V."/>
            <person name="Cai G."/>
            <person name="Cakir C."/>
            <person name="Carrington J.C."/>
            <person name="Chawner M."/>
            <person name="Conti L."/>
            <person name="Costanzo S."/>
            <person name="Ewan R."/>
            <person name="Fahlgren N."/>
            <person name="Fischbach M.A."/>
            <person name="Fugelstad J."/>
            <person name="Gilroy E.M."/>
            <person name="Gnerre S."/>
            <person name="Green P.J."/>
            <person name="Grenville-Briggs L.J."/>
            <person name="Griffith J."/>
            <person name="Grunwald N.J."/>
            <person name="Horn K."/>
            <person name="Horner N.R."/>
            <person name="Hu C.H."/>
            <person name="Huitema E."/>
            <person name="Jeong D.H."/>
            <person name="Jones A.M."/>
            <person name="Jones J.D."/>
            <person name="Jones R.W."/>
            <person name="Karlsson E.K."/>
            <person name="Kunjeti S.G."/>
            <person name="Lamour K."/>
            <person name="Liu Z."/>
            <person name="Ma L."/>
            <person name="Maclean D."/>
            <person name="Chibucos M.C."/>
            <person name="McDonald H."/>
            <person name="McWalters J."/>
            <person name="Meijer H.J."/>
            <person name="Morgan W."/>
            <person name="Morris P.F."/>
            <person name="Munro C.A."/>
            <person name="O'Neill K."/>
            <person name="Ospina-Giraldo M."/>
            <person name="Pinzon A."/>
            <person name="Pritchard L."/>
            <person name="Ramsahoye B."/>
            <person name="Ren Q."/>
            <person name="Restrepo S."/>
            <person name="Roy S."/>
            <person name="Sadanandom A."/>
            <person name="Savidor A."/>
            <person name="Schornack S."/>
            <person name="Schwartz D.C."/>
            <person name="Schumann U.D."/>
            <person name="Schwessinger B."/>
            <person name="Seyer L."/>
            <person name="Sharpe T."/>
            <person name="Silvar C."/>
            <person name="Song J."/>
            <person name="Studholme D.J."/>
            <person name="Sykes S."/>
            <person name="Thines M."/>
            <person name="van de Vondervoort P.J."/>
            <person name="Phuntumart V."/>
            <person name="Wawra S."/>
            <person name="Weide R."/>
            <person name="Win J."/>
            <person name="Young C."/>
            <person name="Zhou S."/>
            <person name="Fry W."/>
            <person name="Meyers B.C."/>
            <person name="van West P."/>
            <person name="Ristaino J."/>
            <person name="Govers F."/>
            <person name="Birch P.R."/>
            <person name="Whisson S.C."/>
            <person name="Judelson H.S."/>
            <person name="Nusbaum C."/>
        </authorList>
    </citation>
    <scope>NUCLEOTIDE SEQUENCE [LARGE SCALE GENOMIC DNA]</scope>
    <source>
        <strain evidence="3">T30-4</strain>
    </source>
</reference>
<accession>D0NFL0</accession>
<feature type="region of interest" description="Disordered" evidence="1">
    <location>
        <begin position="89"/>
        <end position="119"/>
    </location>
</feature>
<sequence length="181" mass="20305">MGGKRNKKRLQKMAKKIRTGPLRDDSYEALEVTEPVQTDSDSCGNLGETWPPSMETQISEKHPVFANVGSLSYEVDSMQSWKAMSFRRTEHVQQRSQSQSCFATPIPSPPPSASPQHLSLRNRRHGSPALRRFAARGRSCELLVCSGYPGPQYGRSQSHHRRHGHFQPSARQGHGSCQTQH</sequence>
<evidence type="ECO:0000256" key="1">
    <source>
        <dbReference type="SAM" id="MobiDB-lite"/>
    </source>
</evidence>
<evidence type="ECO:0000313" key="3">
    <source>
        <dbReference type="Proteomes" id="UP000006643"/>
    </source>
</evidence>
<evidence type="ECO:0000313" key="2">
    <source>
        <dbReference type="EMBL" id="EEY56999.1"/>
    </source>
</evidence>
<feature type="compositionally biased region" description="Basic residues" evidence="1">
    <location>
        <begin position="1"/>
        <end position="18"/>
    </location>
</feature>
<gene>
    <name evidence="2" type="ORF">PITG_10552</name>
</gene>
<dbReference type="GeneID" id="9474386"/>
<dbReference type="HOGENOM" id="CLU_1491850_0_0_1"/>
<dbReference type="OrthoDB" id="108785at2759"/>
<feature type="region of interest" description="Disordered" evidence="1">
    <location>
        <begin position="1"/>
        <end position="54"/>
    </location>
</feature>
<dbReference type="KEGG" id="pif:PITG_10552"/>
<name>D0NFL0_PHYIT</name>
<protein>
    <submittedName>
        <fullName evidence="2">Uncharacterized protein</fullName>
    </submittedName>
</protein>
<keyword evidence="3" id="KW-1185">Reference proteome</keyword>
<organism evidence="2 3">
    <name type="scientific">Phytophthora infestans (strain T30-4)</name>
    <name type="common">Potato late blight agent</name>
    <dbReference type="NCBI Taxonomy" id="403677"/>
    <lineage>
        <taxon>Eukaryota</taxon>
        <taxon>Sar</taxon>
        <taxon>Stramenopiles</taxon>
        <taxon>Oomycota</taxon>
        <taxon>Peronosporomycetes</taxon>
        <taxon>Peronosporales</taxon>
        <taxon>Peronosporaceae</taxon>
        <taxon>Phytophthora</taxon>
    </lineage>
</organism>
<feature type="region of interest" description="Disordered" evidence="1">
    <location>
        <begin position="153"/>
        <end position="181"/>
    </location>
</feature>
<dbReference type="VEuPathDB" id="FungiDB:PITG_10552"/>
<dbReference type="InParanoid" id="D0NFL0"/>
<dbReference type="RefSeq" id="XP_002902327.1">
    <property type="nucleotide sequence ID" value="XM_002902281.1"/>
</dbReference>